<dbReference type="CDD" id="cd13777">
    <property type="entry name" value="Aar2_N"/>
    <property type="match status" value="1"/>
</dbReference>
<dbReference type="OrthoDB" id="201752at2759"/>
<evidence type="ECO:0000256" key="1">
    <source>
        <dbReference type="ARBA" id="ARBA00006281"/>
    </source>
</evidence>
<name>A0A1Y2BE88_9TREE</name>
<dbReference type="InterPro" id="IPR038514">
    <property type="entry name" value="AAR2_C_sf"/>
</dbReference>
<dbReference type="InterPro" id="IPR033648">
    <property type="entry name" value="AAR2_C"/>
</dbReference>
<feature type="domain" description="AAR2 N-terminal" evidence="3">
    <location>
        <begin position="5"/>
        <end position="115"/>
    </location>
</feature>
<sequence>MGRRFHLTRDFSGIKLLPPGLHLLTFSAPSSSSPSAGPAAISIRYGILRYFTKQERYFLSYDPKSEQLMHDPSTLISDDQLRVQDAHLAPYPFQGLEAWQSLTNAISREILIDVLGQGGAVDGMRGVIGQEDEAGRSDYEHEHEGMRFITFDLRRSWRDGAVGEEVSRFSMDKSWLLASVIQDRAGGDPMNLIGQIQLSFILLLYLSSYSALTIYKLLLSLLTRSSSALESAPIALQSTYTALIHTLSSQLSALPDHVFDGDLPEMDLFYLDEIESLAKNLSSAISSWGEKHNKHVTQAWQSLGNVARNKFNWHLSDLAEYHHGQGIDEQDDEQGEYAPVIVDT</sequence>
<dbReference type="InterPro" id="IPR033647">
    <property type="entry name" value="Aar2_N"/>
</dbReference>
<dbReference type="PANTHER" id="PTHR12689:SF4">
    <property type="entry name" value="PROTEIN AAR2 HOMOLOG"/>
    <property type="match status" value="1"/>
</dbReference>
<organism evidence="4 5">
    <name type="scientific">Naematelia encephala</name>
    <dbReference type="NCBI Taxonomy" id="71784"/>
    <lineage>
        <taxon>Eukaryota</taxon>
        <taxon>Fungi</taxon>
        <taxon>Dikarya</taxon>
        <taxon>Basidiomycota</taxon>
        <taxon>Agaricomycotina</taxon>
        <taxon>Tremellomycetes</taxon>
        <taxon>Tremellales</taxon>
        <taxon>Naemateliaceae</taxon>
        <taxon>Naematelia</taxon>
    </lineage>
</organism>
<evidence type="ECO:0000313" key="4">
    <source>
        <dbReference type="EMBL" id="ORY32797.1"/>
    </source>
</evidence>
<dbReference type="EMBL" id="MCFC01000008">
    <property type="protein sequence ID" value="ORY32797.1"/>
    <property type="molecule type" value="Genomic_DNA"/>
</dbReference>
<dbReference type="InterPro" id="IPR007946">
    <property type="entry name" value="AAR2"/>
</dbReference>
<dbReference type="GO" id="GO:0000244">
    <property type="term" value="P:spliceosomal tri-snRNP complex assembly"/>
    <property type="evidence" value="ECO:0007669"/>
    <property type="project" value="TreeGrafter"/>
</dbReference>
<dbReference type="Pfam" id="PF20981">
    <property type="entry name" value="AAR2_1st"/>
    <property type="match status" value="1"/>
</dbReference>
<keyword evidence="5" id="KW-1185">Reference proteome</keyword>
<dbReference type="STRING" id="71784.A0A1Y2BE88"/>
<dbReference type="Gene3D" id="1.25.40.550">
    <property type="entry name" value="Aar2, C-terminal domain-like"/>
    <property type="match status" value="1"/>
</dbReference>
<accession>A0A1Y2BE88</accession>
<evidence type="ECO:0000259" key="3">
    <source>
        <dbReference type="Pfam" id="PF20981"/>
    </source>
</evidence>
<feature type="domain" description="AAR2 C-terminal" evidence="2">
    <location>
        <begin position="148"/>
        <end position="315"/>
    </location>
</feature>
<dbReference type="InterPro" id="IPR038516">
    <property type="entry name" value="AAR2_N_sf"/>
</dbReference>
<reference evidence="4 5" key="1">
    <citation type="submission" date="2016-07" db="EMBL/GenBank/DDBJ databases">
        <title>Pervasive Adenine N6-methylation of Active Genes in Fungi.</title>
        <authorList>
            <consortium name="DOE Joint Genome Institute"/>
            <person name="Mondo S.J."/>
            <person name="Dannebaum R.O."/>
            <person name="Kuo R.C."/>
            <person name="Labutti K."/>
            <person name="Haridas S."/>
            <person name="Kuo A."/>
            <person name="Salamov A."/>
            <person name="Ahrendt S.R."/>
            <person name="Lipzen A."/>
            <person name="Sullivan W."/>
            <person name="Andreopoulos W.B."/>
            <person name="Clum A."/>
            <person name="Lindquist E."/>
            <person name="Daum C."/>
            <person name="Ramamoorthy G.K."/>
            <person name="Gryganskyi A."/>
            <person name="Culley D."/>
            <person name="Magnuson J.K."/>
            <person name="James T.Y."/>
            <person name="O'Malley M.A."/>
            <person name="Stajich J.E."/>
            <person name="Spatafora J.W."/>
            <person name="Visel A."/>
            <person name="Grigoriev I.V."/>
        </authorList>
    </citation>
    <scope>NUCLEOTIDE SEQUENCE [LARGE SCALE GENOMIC DNA]</scope>
    <source>
        <strain evidence="4 5">68-887.2</strain>
    </source>
</reference>
<dbReference type="CDD" id="cd13778">
    <property type="entry name" value="Aar2_C"/>
    <property type="match status" value="1"/>
</dbReference>
<proteinExistence type="inferred from homology"/>
<dbReference type="AlphaFoldDB" id="A0A1Y2BE88"/>
<dbReference type="Proteomes" id="UP000193986">
    <property type="component" value="Unassembled WGS sequence"/>
</dbReference>
<comment type="caution">
    <text evidence="4">The sequence shown here is derived from an EMBL/GenBank/DDBJ whole genome shotgun (WGS) entry which is preliminary data.</text>
</comment>
<dbReference type="InParanoid" id="A0A1Y2BE88"/>
<evidence type="ECO:0000313" key="5">
    <source>
        <dbReference type="Proteomes" id="UP000193986"/>
    </source>
</evidence>
<dbReference type="PANTHER" id="PTHR12689">
    <property type="entry name" value="A1 CISTRON SPLICING FACTOR AAR2-RELATED"/>
    <property type="match status" value="1"/>
</dbReference>
<evidence type="ECO:0000259" key="2">
    <source>
        <dbReference type="Pfam" id="PF05282"/>
    </source>
</evidence>
<dbReference type="FunCoup" id="A0A1Y2BE88">
    <property type="interactions" value="375"/>
</dbReference>
<dbReference type="Pfam" id="PF05282">
    <property type="entry name" value="AAR2"/>
    <property type="match status" value="1"/>
</dbReference>
<gene>
    <name evidence="4" type="ORF">BCR39DRAFT_521615</name>
</gene>
<comment type="similarity">
    <text evidence="1">Belongs to the AAR2 family.</text>
</comment>
<dbReference type="Gene3D" id="2.60.34.20">
    <property type="match status" value="1"/>
</dbReference>
<protein>
    <submittedName>
        <fullName evidence="4">A1 cistron-splicing factor</fullName>
    </submittedName>
</protein>